<dbReference type="RefSeq" id="WP_078814608.1">
    <property type="nucleotide sequence ID" value="NZ_FUYE01000012.1"/>
</dbReference>
<dbReference type="Pfam" id="PF12706">
    <property type="entry name" value="Lactamase_B_2"/>
    <property type="match status" value="1"/>
</dbReference>
<dbReference type="InterPro" id="IPR036866">
    <property type="entry name" value="RibonucZ/Hydroxyglut_hydro"/>
</dbReference>
<evidence type="ECO:0000313" key="3">
    <source>
        <dbReference type="Proteomes" id="UP000190774"/>
    </source>
</evidence>
<dbReference type="SUPFAM" id="SSF56281">
    <property type="entry name" value="Metallo-hydrolase/oxidoreductase"/>
    <property type="match status" value="1"/>
</dbReference>
<dbReference type="PANTHER" id="PTHR47619:SF1">
    <property type="entry name" value="EXODEOXYRIBONUCLEASE WALJ"/>
    <property type="match status" value="1"/>
</dbReference>
<feature type="domain" description="Metallo-beta-lactamase" evidence="1">
    <location>
        <begin position="12"/>
        <end position="191"/>
    </location>
</feature>
<dbReference type="SMART" id="SM00849">
    <property type="entry name" value="Lactamase_B"/>
    <property type="match status" value="1"/>
</dbReference>
<gene>
    <name evidence="2" type="ORF">SAMN02745166_03414</name>
</gene>
<dbReference type="PANTHER" id="PTHR47619">
    <property type="entry name" value="METALLO-HYDROLASE YYCJ-RELATED"/>
    <property type="match status" value="1"/>
</dbReference>
<dbReference type="AlphaFoldDB" id="A0A1T4YII7"/>
<accession>A0A1T4YII7</accession>
<proteinExistence type="predicted"/>
<dbReference type="OrthoDB" id="9781189at2"/>
<name>A0A1T4YII7_9BACT</name>
<dbReference type="InterPro" id="IPR001279">
    <property type="entry name" value="Metallo-B-lactamas"/>
</dbReference>
<dbReference type="STRING" id="48467.SAMN02745166_03414"/>
<dbReference type="InterPro" id="IPR052533">
    <property type="entry name" value="WalJ/YycJ-like"/>
</dbReference>
<evidence type="ECO:0000259" key="1">
    <source>
        <dbReference type="SMART" id="SM00849"/>
    </source>
</evidence>
<keyword evidence="3" id="KW-1185">Reference proteome</keyword>
<dbReference type="Proteomes" id="UP000190774">
    <property type="component" value="Unassembled WGS sequence"/>
</dbReference>
<organism evidence="2 3">
    <name type="scientific">Prosthecobacter debontii</name>
    <dbReference type="NCBI Taxonomy" id="48467"/>
    <lineage>
        <taxon>Bacteria</taxon>
        <taxon>Pseudomonadati</taxon>
        <taxon>Verrucomicrobiota</taxon>
        <taxon>Verrucomicrobiia</taxon>
        <taxon>Verrucomicrobiales</taxon>
        <taxon>Verrucomicrobiaceae</taxon>
        <taxon>Prosthecobacter</taxon>
    </lineage>
</organism>
<dbReference type="Gene3D" id="3.60.15.10">
    <property type="entry name" value="Ribonuclease Z/Hydroxyacylglutathione hydrolase-like"/>
    <property type="match status" value="1"/>
</dbReference>
<reference evidence="3" key="1">
    <citation type="submission" date="2017-02" db="EMBL/GenBank/DDBJ databases">
        <authorList>
            <person name="Varghese N."/>
            <person name="Submissions S."/>
        </authorList>
    </citation>
    <scope>NUCLEOTIDE SEQUENCE [LARGE SCALE GENOMIC DNA]</scope>
    <source>
        <strain evidence="3">ATCC 700200</strain>
    </source>
</reference>
<protein>
    <submittedName>
        <fullName evidence="2">Phosphoribosyl 1,2-cyclic phosphodiesterase</fullName>
    </submittedName>
</protein>
<evidence type="ECO:0000313" key="2">
    <source>
        <dbReference type="EMBL" id="SKB01614.1"/>
    </source>
</evidence>
<sequence>MVRLTVLGSGSSGNCAVVSTGRTTVLVDAGLSAKQICLRLAAAGYTLDQIDGILLTHEHQDHTNGLEVLSSKRPLPLYATALTREVLESHLKFRTPPAWRLMTTGSAFDFQDLRIECFPVPHDAVDPVGFVLADEESRLGLLSDVGFVTNLIKDRLKTSDSLFVEANYDTQLLDADVKRPWATKQRISSRHGHLSNEQAAELIESIAHPGLHHVVLGHLSDDCNQPDRAIRCIQESLKRVGNTETKVLCAERRCHTQTIEVARRRVVISLSVSASTTTVQQQLALF</sequence>
<dbReference type="EMBL" id="FUYE01000012">
    <property type="protein sequence ID" value="SKB01614.1"/>
    <property type="molecule type" value="Genomic_DNA"/>
</dbReference>